<name>A0ABU9I9K9_9SPHN</name>
<reference evidence="2 3" key="1">
    <citation type="submission" date="2024-04" db="EMBL/GenBank/DDBJ databases">
        <title>Aurantiacibacter sp. DGU6 16S ribosomal RNA gene Genome sequencing and assembly.</title>
        <authorList>
            <person name="Park S."/>
        </authorList>
    </citation>
    <scope>NUCLEOTIDE SEQUENCE [LARGE SCALE GENOMIC DNA]</scope>
    <source>
        <strain evidence="2 3">DGU6</strain>
    </source>
</reference>
<keyword evidence="3" id="KW-1185">Reference proteome</keyword>
<protein>
    <recommendedName>
        <fullName evidence="4">SMP-30/Gluconolactonase/LRE-like region domain-containing protein</fullName>
    </recommendedName>
</protein>
<evidence type="ECO:0000313" key="3">
    <source>
        <dbReference type="Proteomes" id="UP001497045"/>
    </source>
</evidence>
<dbReference type="EMBL" id="JBBYHV010000001">
    <property type="protein sequence ID" value="MEL1249104.1"/>
    <property type="molecule type" value="Genomic_DNA"/>
</dbReference>
<keyword evidence="1" id="KW-0732">Signal</keyword>
<evidence type="ECO:0000313" key="2">
    <source>
        <dbReference type="EMBL" id="MEL1249104.1"/>
    </source>
</evidence>
<comment type="caution">
    <text evidence="2">The sequence shown here is derived from an EMBL/GenBank/DDBJ whole genome shotgun (WGS) entry which is preliminary data.</text>
</comment>
<feature type="signal peptide" evidence="1">
    <location>
        <begin position="1"/>
        <end position="19"/>
    </location>
</feature>
<proteinExistence type="predicted"/>
<dbReference type="RefSeq" id="WP_341671645.1">
    <property type="nucleotide sequence ID" value="NZ_JBBYHV010000001.1"/>
</dbReference>
<dbReference type="Proteomes" id="UP001497045">
    <property type="component" value="Unassembled WGS sequence"/>
</dbReference>
<accession>A0ABU9I9K9</accession>
<evidence type="ECO:0008006" key="4">
    <source>
        <dbReference type="Google" id="ProtNLM"/>
    </source>
</evidence>
<dbReference type="Gene3D" id="2.130.10.10">
    <property type="entry name" value="YVTN repeat-like/Quinoprotein amine dehydrogenase"/>
    <property type="match status" value="1"/>
</dbReference>
<dbReference type="InterPro" id="IPR015943">
    <property type="entry name" value="WD40/YVTN_repeat-like_dom_sf"/>
</dbReference>
<evidence type="ECO:0000256" key="1">
    <source>
        <dbReference type="SAM" id="SignalP"/>
    </source>
</evidence>
<organism evidence="2 3">
    <name type="scientific">Aurantiacibacter gilvus</name>
    <dbReference type="NCBI Taxonomy" id="3139141"/>
    <lineage>
        <taxon>Bacteria</taxon>
        <taxon>Pseudomonadati</taxon>
        <taxon>Pseudomonadota</taxon>
        <taxon>Alphaproteobacteria</taxon>
        <taxon>Sphingomonadales</taxon>
        <taxon>Erythrobacteraceae</taxon>
        <taxon>Aurantiacibacter</taxon>
    </lineage>
</organism>
<gene>
    <name evidence="2" type="ORF">AAEO60_00310</name>
</gene>
<feature type="chain" id="PRO_5045255597" description="SMP-30/Gluconolactonase/LRE-like region domain-containing protein" evidence="1">
    <location>
        <begin position="20"/>
        <end position="313"/>
    </location>
</feature>
<sequence>MMGNVWSVLGMTLAMTACATLPESTDAPAEILMQGERLHPESITSDARGTLYIGSNPGTVFRAFAGDPVAVPWIVPDETNGLQTVFGVLVDQPRGLLWVCSNAMGGEGETAIKSFSLYTGDLATSYPLAVEGPAMCNDMTVAPNGDVYASETTGGRILVLRNGGRQFEHWATDPEFASLDGISFGPGGELYANAIQRNTLLRVHRNADGSFARAEVLETSAPLSGPDGLRPLDDTRMLQSEGNAGTITVLTFAEGQPVQVEVIAEGIDYASSVTMVGDHAWYPEGKLRFMFGPDAGEDPGPFVVRSAPIPPAD</sequence>
<dbReference type="SUPFAM" id="SSF63829">
    <property type="entry name" value="Calcium-dependent phosphotriesterase"/>
    <property type="match status" value="1"/>
</dbReference>